<dbReference type="SUPFAM" id="SSF53335">
    <property type="entry name" value="S-adenosyl-L-methionine-dependent methyltransferases"/>
    <property type="match status" value="1"/>
</dbReference>
<dbReference type="PANTHER" id="PTHR13627:SF31">
    <property type="entry name" value="RIBITOL 5-PHOSPHATE TRANSFERASE FKRP"/>
    <property type="match status" value="1"/>
</dbReference>
<evidence type="ECO:0008006" key="4">
    <source>
        <dbReference type="Google" id="ProtNLM"/>
    </source>
</evidence>
<organism evidence="2 3">
    <name type="scientific">Nocardioides dubius</name>
    <dbReference type="NCBI Taxonomy" id="317019"/>
    <lineage>
        <taxon>Bacteria</taxon>
        <taxon>Bacillati</taxon>
        <taxon>Actinomycetota</taxon>
        <taxon>Actinomycetes</taxon>
        <taxon>Propionibacteriales</taxon>
        <taxon>Nocardioidaceae</taxon>
        <taxon>Nocardioides</taxon>
    </lineage>
</organism>
<dbReference type="Gene3D" id="3.40.50.150">
    <property type="entry name" value="Vaccinia Virus protein VP39"/>
    <property type="match status" value="1"/>
</dbReference>
<protein>
    <recommendedName>
        <fullName evidence="4">Class I SAM-dependent methyltransferase</fullName>
    </recommendedName>
</protein>
<dbReference type="Proteomes" id="UP001501581">
    <property type="component" value="Unassembled WGS sequence"/>
</dbReference>
<keyword evidence="3" id="KW-1185">Reference proteome</keyword>
<dbReference type="InterPro" id="IPR029063">
    <property type="entry name" value="SAM-dependent_MTases_sf"/>
</dbReference>
<gene>
    <name evidence="2" type="ORF">GCM10009668_37440</name>
</gene>
<proteinExistence type="predicted"/>
<reference evidence="2 3" key="1">
    <citation type="journal article" date="2019" name="Int. J. Syst. Evol. Microbiol.">
        <title>The Global Catalogue of Microorganisms (GCM) 10K type strain sequencing project: providing services to taxonomists for standard genome sequencing and annotation.</title>
        <authorList>
            <consortium name="The Broad Institute Genomics Platform"/>
            <consortium name="The Broad Institute Genome Sequencing Center for Infectious Disease"/>
            <person name="Wu L."/>
            <person name="Ma J."/>
        </authorList>
    </citation>
    <scope>NUCLEOTIDE SEQUENCE [LARGE SCALE GENOMIC DNA]</scope>
    <source>
        <strain evidence="2 3">JCM 13008</strain>
    </source>
</reference>
<sequence>MRIDDAGLHVPDEARGPLLIELGGQYLFSCTPARDGRIVAGGLLVPWPEVLRPHLNGVGRVVVADGAGVVFADAEISLGDGQGELAVRDSSGHPLSVDKVGHLTRSFAATDDQIREEILSGTARALADLRAVGVEAYLNYGMLLGAIRDGAMIAHDSDSDLCYVSRTSSPADLIRESYRIERRMRALGWKLLRMSGGDIKLLLPLSDGRQCHIDVFVAFWIGETFYQLGNRSGDLPVSAVLPLSEIELHGHTFPAPADPEAMLRFLYGEGWRIPDPSFKYADPPAGVRRLNGWLRGFRTYMGRWSEFYQSPRVRQVPSGGSEFAAWATSFVGGGEAIADLGSGTGRDAIAWAAAGHPVRAYDYSRFSRRHIQREVRRAKADVDVQPLILGELRTVLANGADLARSPHHLYARHLLGCLEPAERANLWLLARMSLRWGGALLLEFSAAAPGLPAPEPAPLVHRLDVALVRAEIEAAGGVVERLEVAPGVDGLESPDPAVCRIVARWPRPVAGRGSSSRTEETVPSGAKHRLAGASGEERG</sequence>
<feature type="region of interest" description="Disordered" evidence="1">
    <location>
        <begin position="508"/>
        <end position="539"/>
    </location>
</feature>
<name>A0ABN1U1C2_9ACTN</name>
<comment type="caution">
    <text evidence="2">The sequence shown here is derived from an EMBL/GenBank/DDBJ whole genome shotgun (WGS) entry which is preliminary data.</text>
</comment>
<dbReference type="EMBL" id="BAAALG010000013">
    <property type="protein sequence ID" value="GAA1112325.1"/>
    <property type="molecule type" value="Genomic_DNA"/>
</dbReference>
<evidence type="ECO:0000313" key="3">
    <source>
        <dbReference type="Proteomes" id="UP001501581"/>
    </source>
</evidence>
<accession>A0ABN1U1C2</accession>
<evidence type="ECO:0000313" key="2">
    <source>
        <dbReference type="EMBL" id="GAA1112325.1"/>
    </source>
</evidence>
<dbReference type="InterPro" id="IPR052613">
    <property type="entry name" value="LicD_transferase"/>
</dbReference>
<evidence type="ECO:0000256" key="1">
    <source>
        <dbReference type="SAM" id="MobiDB-lite"/>
    </source>
</evidence>
<dbReference type="PANTHER" id="PTHR13627">
    <property type="entry name" value="FUKUTIN RELATED PROTEIN"/>
    <property type="match status" value="1"/>
</dbReference>